<dbReference type="Proteomes" id="UP000054761">
    <property type="component" value="Unassembled WGS sequence"/>
</dbReference>
<dbReference type="AlphaFoldDB" id="A0A0W0VK66"/>
<keyword evidence="2" id="KW-1185">Reference proteome</keyword>
<evidence type="ECO:0000313" key="1">
    <source>
        <dbReference type="EMBL" id="KTD20497.1"/>
    </source>
</evidence>
<dbReference type="STRING" id="454.Lisr_1742"/>
<dbReference type="EMBL" id="LNYH01000100">
    <property type="protein sequence ID" value="KTD20497.1"/>
    <property type="molecule type" value="Genomic_DNA"/>
</dbReference>
<comment type="caution">
    <text evidence="1">The sequence shown here is derived from an EMBL/GenBank/DDBJ whole genome shotgun (WGS) entry which is preliminary data.</text>
</comment>
<evidence type="ECO:0000313" key="2">
    <source>
        <dbReference type="Proteomes" id="UP000054761"/>
    </source>
</evidence>
<name>A0A0W0VK66_9GAMM</name>
<reference evidence="1 2" key="1">
    <citation type="submission" date="2015-11" db="EMBL/GenBank/DDBJ databases">
        <title>Genomic analysis of 38 Legionella species identifies large and diverse effector repertoires.</title>
        <authorList>
            <person name="Burstein D."/>
            <person name="Amaro F."/>
            <person name="Zusman T."/>
            <person name="Lifshitz Z."/>
            <person name="Cohen O."/>
            <person name="Gilbert J.A."/>
            <person name="Pupko T."/>
            <person name="Shuman H.A."/>
            <person name="Segal G."/>
        </authorList>
    </citation>
    <scope>NUCLEOTIDE SEQUENCE [LARGE SCALE GENOMIC DNA]</scope>
    <source>
        <strain evidence="1 2">Bercovier 4</strain>
    </source>
</reference>
<organism evidence="1 2">
    <name type="scientific">Legionella israelensis</name>
    <dbReference type="NCBI Taxonomy" id="454"/>
    <lineage>
        <taxon>Bacteria</taxon>
        <taxon>Pseudomonadati</taxon>
        <taxon>Pseudomonadota</taxon>
        <taxon>Gammaproteobacteria</taxon>
        <taxon>Legionellales</taxon>
        <taxon>Legionellaceae</taxon>
        <taxon>Legionella</taxon>
    </lineage>
</organism>
<gene>
    <name evidence="1" type="ORF">Lisr_1742</name>
</gene>
<proteinExistence type="predicted"/>
<accession>A0A0W0VK66</accession>
<protein>
    <submittedName>
        <fullName evidence="1">Uncharacterized protein</fullName>
    </submittedName>
</protein>
<sequence length="85" mass="9859">MRRLIIKNLKQQVRLLLDFCFIVPAASSRATYAKIGHDTEANYPFLLKPIDNIHQILRFLEPTMIVNNSNELLKVIKNEFDCDAN</sequence>